<feature type="signal peptide" evidence="1">
    <location>
        <begin position="1"/>
        <end position="17"/>
    </location>
</feature>
<dbReference type="EMBL" id="GFTR01000607">
    <property type="protein sequence ID" value="JAW15819.1"/>
    <property type="molecule type" value="Transcribed_RNA"/>
</dbReference>
<reference evidence="2" key="1">
    <citation type="journal article" date="2018" name="PLoS Negl. Trop. Dis.">
        <title>An insight into the salivary gland and fat body transcriptome of Panstrongylus lignarius (Hemiptera: Heteroptera), the main vector of Chagas disease in Peru.</title>
        <authorList>
            <person name="Nevoa J.C."/>
            <person name="Mendes M.T."/>
            <person name="da Silva M.V."/>
            <person name="Soares S.C."/>
            <person name="Oliveira C.J.F."/>
            <person name="Ribeiro J.M.C."/>
        </authorList>
    </citation>
    <scope>NUCLEOTIDE SEQUENCE</scope>
</reference>
<accession>A0A224Y5Q5</accession>
<evidence type="ECO:0000256" key="1">
    <source>
        <dbReference type="SAM" id="SignalP"/>
    </source>
</evidence>
<organism evidence="2">
    <name type="scientific">Panstrongylus lignarius</name>
    <dbReference type="NCBI Taxonomy" id="156445"/>
    <lineage>
        <taxon>Eukaryota</taxon>
        <taxon>Metazoa</taxon>
        <taxon>Ecdysozoa</taxon>
        <taxon>Arthropoda</taxon>
        <taxon>Hexapoda</taxon>
        <taxon>Insecta</taxon>
        <taxon>Pterygota</taxon>
        <taxon>Neoptera</taxon>
        <taxon>Paraneoptera</taxon>
        <taxon>Hemiptera</taxon>
        <taxon>Heteroptera</taxon>
        <taxon>Panheteroptera</taxon>
        <taxon>Cimicomorpha</taxon>
        <taxon>Reduviidae</taxon>
        <taxon>Triatominae</taxon>
        <taxon>Panstrongylus</taxon>
    </lineage>
</organism>
<protein>
    <recommendedName>
        <fullName evidence="3">Secreted protein</fullName>
    </recommendedName>
</protein>
<name>A0A224Y5Q5_9HEMI</name>
<dbReference type="AlphaFoldDB" id="A0A224Y5Q5"/>
<keyword evidence="1" id="KW-0732">Signal</keyword>
<sequence length="75" mass="8542">MHLRFIFFSAPVCLCLTDLLDGAARERRILDIDTERTGSRHWLCVVGCGCHNFFWCKTGIIVIIIIIILSPKPPE</sequence>
<proteinExistence type="predicted"/>
<feature type="chain" id="PRO_5013075906" description="Secreted protein" evidence="1">
    <location>
        <begin position="18"/>
        <end position="75"/>
    </location>
</feature>
<evidence type="ECO:0008006" key="3">
    <source>
        <dbReference type="Google" id="ProtNLM"/>
    </source>
</evidence>
<evidence type="ECO:0000313" key="2">
    <source>
        <dbReference type="EMBL" id="JAW15819.1"/>
    </source>
</evidence>